<proteinExistence type="predicted"/>
<evidence type="ECO:0000313" key="3">
    <source>
        <dbReference type="Proteomes" id="UP000609879"/>
    </source>
</evidence>
<dbReference type="Proteomes" id="UP000609879">
    <property type="component" value="Unassembled WGS sequence"/>
</dbReference>
<evidence type="ECO:0000313" key="2">
    <source>
        <dbReference type="EMBL" id="GID80970.1"/>
    </source>
</evidence>
<accession>A0ABQ3YMD3</accession>
<comment type="caution">
    <text evidence="2">The sequence shown here is derived from an EMBL/GenBank/DDBJ whole genome shotgun (WGS) entry which is preliminary data.</text>
</comment>
<evidence type="ECO:0000256" key="1">
    <source>
        <dbReference type="SAM" id="MobiDB-lite"/>
    </source>
</evidence>
<sequence length="50" mass="5387">MSRSTVRSPSSDSSRTTVDVPNECEVTATVARLRMLAEKLDDYLASPADG</sequence>
<feature type="region of interest" description="Disordered" evidence="1">
    <location>
        <begin position="1"/>
        <end position="20"/>
    </location>
</feature>
<reference evidence="2 3" key="1">
    <citation type="submission" date="2021-01" db="EMBL/GenBank/DDBJ databases">
        <title>Whole genome shotgun sequence of Actinoplanes deccanensis NBRC 13994.</title>
        <authorList>
            <person name="Komaki H."/>
            <person name="Tamura T."/>
        </authorList>
    </citation>
    <scope>NUCLEOTIDE SEQUENCE [LARGE SCALE GENOMIC DNA]</scope>
    <source>
        <strain evidence="2 3">NBRC 13994</strain>
    </source>
</reference>
<protein>
    <submittedName>
        <fullName evidence="2">Uncharacterized protein</fullName>
    </submittedName>
</protein>
<gene>
    <name evidence="2" type="ORF">Ade02nite_96110</name>
</gene>
<organism evidence="2 3">
    <name type="scientific">Paractinoplanes deccanensis</name>
    <dbReference type="NCBI Taxonomy" id="113561"/>
    <lineage>
        <taxon>Bacteria</taxon>
        <taxon>Bacillati</taxon>
        <taxon>Actinomycetota</taxon>
        <taxon>Actinomycetes</taxon>
        <taxon>Micromonosporales</taxon>
        <taxon>Micromonosporaceae</taxon>
        <taxon>Paractinoplanes</taxon>
    </lineage>
</organism>
<dbReference type="RefSeq" id="WP_239169624.1">
    <property type="nucleotide sequence ID" value="NZ_BAAABO010000023.1"/>
</dbReference>
<keyword evidence="3" id="KW-1185">Reference proteome</keyword>
<dbReference type="EMBL" id="BOMI01000214">
    <property type="protein sequence ID" value="GID80970.1"/>
    <property type="molecule type" value="Genomic_DNA"/>
</dbReference>
<name>A0ABQ3YMD3_9ACTN</name>